<dbReference type="InterPro" id="IPR050834">
    <property type="entry name" value="Glycosyltransf_2"/>
</dbReference>
<evidence type="ECO:0000313" key="2">
    <source>
        <dbReference type="EMBL" id="VBB41651.1"/>
    </source>
</evidence>
<dbReference type="Pfam" id="PF00535">
    <property type="entry name" value="Glycos_transf_2"/>
    <property type="match status" value="1"/>
</dbReference>
<dbReference type="InterPro" id="IPR001173">
    <property type="entry name" value="Glyco_trans_2-like"/>
</dbReference>
<sequence length="257" mass="29646">MEDSMYPTVSIVIRVYNRERYIGRAIESVLSQTYTDFDLLVWDDGSTDKTAQVAIEYAKKDRRVRIAFYNHRGAVKALKSALADTFGTYLCWVDSDDMLAPTALEETVAVLEEIPTVGMVYTDYQLINASDRIIGFGNRCRTPYSKMLSDFKIFQFRLIRRSVFDETGGIDGSFRYAEGYDLCLRIAELTDVYHIPKPLYFYRINEDSVSQNMGADQVHCNQDEVSRNPERRGLPDRFERDLQIRGRFSLRRGKSNG</sequence>
<reference evidence="2" key="1">
    <citation type="submission" date="2018-07" db="EMBL/GenBank/DDBJ databases">
        <authorList>
            <consortium name="Genoscope - CEA"/>
            <person name="William W."/>
        </authorList>
    </citation>
    <scope>NUCLEOTIDE SEQUENCE</scope>
    <source>
        <strain evidence="2">IK1</strain>
    </source>
</reference>
<evidence type="ECO:0000259" key="1">
    <source>
        <dbReference type="Pfam" id="PF00535"/>
    </source>
</evidence>
<protein>
    <recommendedName>
        <fullName evidence="1">Glycosyltransferase 2-like domain-containing protein</fullName>
    </recommendedName>
</protein>
<dbReference type="PANTHER" id="PTHR43685">
    <property type="entry name" value="GLYCOSYLTRANSFERASE"/>
    <property type="match status" value="1"/>
</dbReference>
<dbReference type="SUPFAM" id="SSF53448">
    <property type="entry name" value="Nucleotide-diphospho-sugar transferases"/>
    <property type="match status" value="1"/>
</dbReference>
<proteinExistence type="predicted"/>
<accession>A0A653A0T8</accession>
<dbReference type="AlphaFoldDB" id="A0A653A0T8"/>
<feature type="domain" description="Glycosyltransferase 2-like" evidence="1">
    <location>
        <begin position="10"/>
        <end position="166"/>
    </location>
</feature>
<organism evidence="2">
    <name type="scientific">Uncultured Desulfatiglans sp</name>
    <dbReference type="NCBI Taxonomy" id="1748965"/>
    <lineage>
        <taxon>Bacteria</taxon>
        <taxon>Pseudomonadati</taxon>
        <taxon>Thermodesulfobacteriota</taxon>
        <taxon>Desulfobacteria</taxon>
        <taxon>Desulfatiglandales</taxon>
        <taxon>Desulfatiglandaceae</taxon>
        <taxon>Desulfatiglans</taxon>
        <taxon>environmental samples</taxon>
    </lineage>
</organism>
<dbReference type="EMBL" id="UPXX01000004">
    <property type="protein sequence ID" value="VBB41651.1"/>
    <property type="molecule type" value="Genomic_DNA"/>
</dbReference>
<dbReference type="PANTHER" id="PTHR43685:SF2">
    <property type="entry name" value="GLYCOSYLTRANSFERASE 2-LIKE DOMAIN-CONTAINING PROTEIN"/>
    <property type="match status" value="1"/>
</dbReference>
<name>A0A653A0T8_UNCDX</name>
<dbReference type="InterPro" id="IPR029044">
    <property type="entry name" value="Nucleotide-diphossugar_trans"/>
</dbReference>
<dbReference type="Gene3D" id="3.90.550.10">
    <property type="entry name" value="Spore Coat Polysaccharide Biosynthesis Protein SpsA, Chain A"/>
    <property type="match status" value="1"/>
</dbReference>
<gene>
    <name evidence="2" type="ORF">TRIP_B120086</name>
</gene>